<evidence type="ECO:0000256" key="11">
    <source>
        <dbReference type="ARBA" id="ARBA00055953"/>
    </source>
</evidence>
<evidence type="ECO:0000256" key="10">
    <source>
        <dbReference type="ARBA" id="ARBA00023319"/>
    </source>
</evidence>
<evidence type="ECO:0000256" key="13">
    <source>
        <dbReference type="ARBA" id="ARBA00068922"/>
    </source>
</evidence>
<dbReference type="EMBL" id="MF001304">
    <property type="protein sequence ID" value="AST09381.1"/>
    <property type="molecule type" value="Genomic_DNA"/>
</dbReference>
<sequence length="272" mass="31225">MNLAFLIYFYYLVLQASSNQCINKGAHFITYTEFEKEPVILPCPQSKSIDDIVTWTGNDNIIPIGTNMMLLSPLQSDSGIYVCTIKNDSYCDKMSVNLTIINDIKSHIDHVSYPQVVHTRSSIQMTCPNIDAFVSNTVDVQWKGNHRIRNNRFNIQKGTKFLTINDVRKNDAGYYTCVLKYNYDNKTYNVTRIIKLEVLDKIDRPIIRLPNNVNTSLGNNLTITCRVTTRLSTDVDVFWGGEIIISILMTTIEYMKHIRLQQHLINALLNQC</sequence>
<dbReference type="PANTHER" id="PTHR11890:SF3">
    <property type="entry name" value="INTERLEUKIN-1 RECEPTOR TYPE 2"/>
    <property type="match status" value="1"/>
</dbReference>
<dbReference type="FunFam" id="2.60.40.10:FF:000188">
    <property type="entry name" value="Interleukin-1 receptor accessory protein-like 1"/>
    <property type="match status" value="1"/>
</dbReference>
<evidence type="ECO:0000313" key="15">
    <source>
        <dbReference type="EMBL" id="AST09381.1"/>
    </source>
</evidence>
<evidence type="ECO:0000256" key="5">
    <source>
        <dbReference type="ARBA" id="ARBA00022729"/>
    </source>
</evidence>
<keyword evidence="16" id="KW-1185">Reference proteome</keyword>
<dbReference type="PRINTS" id="PR01536">
    <property type="entry name" value="INTRLKN1R12F"/>
</dbReference>
<keyword evidence="3" id="KW-0964">Secreted</keyword>
<dbReference type="Gene3D" id="2.60.40.10">
    <property type="entry name" value="Immunoglobulins"/>
    <property type="match status" value="2"/>
</dbReference>
<dbReference type="PRINTS" id="PR01540">
    <property type="entry name" value="INTRLEUKN1BP"/>
</dbReference>
<evidence type="ECO:0000259" key="14">
    <source>
        <dbReference type="PROSITE" id="PS50835"/>
    </source>
</evidence>
<reference evidence="15" key="1">
    <citation type="journal article" date="2017" name="Virus Genes">
        <title>Two novel poxviruses with unusual genome rearrangements: NY_014 and Murmansk.</title>
        <authorList>
            <person name="Smithson C."/>
            <person name="Meyer H."/>
            <person name="Gigante C.M."/>
            <person name="Gao J."/>
            <person name="Zhao H."/>
            <person name="Batra D."/>
            <person name="Damon I."/>
            <person name="Upton C."/>
            <person name="Li Y."/>
        </authorList>
    </citation>
    <scope>NUCLEOTIDE SEQUENCE [LARGE SCALE GENOMIC DNA]</scope>
    <source>
        <strain evidence="15">LEIV-11411</strain>
    </source>
</reference>
<keyword evidence="4" id="KW-0945">Host-virus interaction</keyword>
<evidence type="ECO:0000256" key="3">
    <source>
        <dbReference type="ARBA" id="ARBA00022525"/>
    </source>
</evidence>
<dbReference type="PANTHER" id="PTHR11890">
    <property type="entry name" value="INTERLEUKIN-1 RECEPTOR FAMILY MEMBER"/>
    <property type="match status" value="1"/>
</dbReference>
<dbReference type="Pfam" id="PF13895">
    <property type="entry name" value="Ig_2"/>
    <property type="match status" value="2"/>
</dbReference>
<dbReference type="InterPro" id="IPR004078">
    <property type="entry name" value="IL-1-bd"/>
</dbReference>
<gene>
    <name evidence="15" type="ORF">Murmansk-186</name>
</gene>
<dbReference type="Proteomes" id="UP000217350">
    <property type="component" value="Segment"/>
</dbReference>
<keyword evidence="9" id="KW-0899">Viral immunoevasion</keyword>
<keyword evidence="7" id="KW-1015">Disulfide bond</keyword>
<dbReference type="GO" id="GO:0004908">
    <property type="term" value="F:interleukin-1 receptor activity"/>
    <property type="evidence" value="ECO:0007669"/>
    <property type="project" value="InterPro"/>
</dbReference>
<evidence type="ECO:0000256" key="9">
    <source>
        <dbReference type="ARBA" id="ARBA00023280"/>
    </source>
</evidence>
<dbReference type="InterPro" id="IPR003598">
    <property type="entry name" value="Ig_sub2"/>
</dbReference>
<comment type="subcellular location">
    <subcellularLocation>
        <location evidence="1">Secreted</location>
    </subcellularLocation>
</comment>
<dbReference type="SMART" id="SM00408">
    <property type="entry name" value="IGc2"/>
    <property type="match status" value="2"/>
</dbReference>
<dbReference type="InterPro" id="IPR003599">
    <property type="entry name" value="Ig_sub"/>
</dbReference>
<dbReference type="InterPro" id="IPR007110">
    <property type="entry name" value="Ig-like_dom"/>
</dbReference>
<evidence type="ECO:0000313" key="16">
    <source>
        <dbReference type="Proteomes" id="UP000217350"/>
    </source>
</evidence>
<dbReference type="PROSITE" id="PS50835">
    <property type="entry name" value="IG_LIKE"/>
    <property type="match status" value="1"/>
</dbReference>
<dbReference type="OrthoDB" id="8640at10239"/>
<dbReference type="InterPro" id="IPR004074">
    <property type="entry name" value="IL-1_rcpt_I/II-typ"/>
</dbReference>
<keyword evidence="6" id="KW-0677">Repeat</keyword>
<feature type="domain" description="Ig-like" evidence="14">
    <location>
        <begin position="121"/>
        <end position="191"/>
    </location>
</feature>
<dbReference type="GO" id="GO:0044003">
    <property type="term" value="P:symbiont-mediated perturbation of host process"/>
    <property type="evidence" value="ECO:0007669"/>
    <property type="project" value="InterPro"/>
</dbReference>
<dbReference type="GO" id="GO:0019966">
    <property type="term" value="F:interleukin-1 binding"/>
    <property type="evidence" value="ECO:0007669"/>
    <property type="project" value="InterPro"/>
</dbReference>
<evidence type="ECO:0000256" key="7">
    <source>
        <dbReference type="ARBA" id="ARBA00023157"/>
    </source>
</evidence>
<dbReference type="SMART" id="SM00409">
    <property type="entry name" value="IG"/>
    <property type="match status" value="2"/>
</dbReference>
<keyword evidence="10" id="KW-0393">Immunoglobulin domain</keyword>
<dbReference type="SUPFAM" id="SSF48726">
    <property type="entry name" value="Immunoglobulin"/>
    <property type="match status" value="2"/>
</dbReference>
<dbReference type="InterPro" id="IPR015621">
    <property type="entry name" value="IL-1_rcpt_fam"/>
</dbReference>
<keyword evidence="8" id="KW-0325">Glycoprotein</keyword>
<dbReference type="InterPro" id="IPR036179">
    <property type="entry name" value="Ig-like_dom_sf"/>
</dbReference>
<evidence type="ECO:0000256" key="4">
    <source>
        <dbReference type="ARBA" id="ARBA00022581"/>
    </source>
</evidence>
<organism evidence="15">
    <name type="scientific">Murmansk poxvirus</name>
    <dbReference type="NCBI Taxonomy" id="2025359"/>
    <lineage>
        <taxon>Viruses</taxon>
        <taxon>Varidnaviria</taxon>
        <taxon>Bamfordvirae</taxon>
        <taxon>Nucleocytoviricota</taxon>
        <taxon>Pokkesviricetes</taxon>
        <taxon>Chitovirales</taxon>
        <taxon>Poxviridae</taxon>
        <taxon>Chordopoxvirinae</taxon>
        <taxon>Centapoxvirus</taxon>
        <taxon>Centapoxvirus microtuspox</taxon>
        <taxon>Murmansk microtuspox virus</taxon>
    </lineage>
</organism>
<comment type="function">
    <text evidence="11">May reduce the host inflammatory response by interacting with inteleukin-1 beta (Il1b) and thus decreasing the association between IL1B and its cellular receptor.</text>
</comment>
<comment type="subunit">
    <text evidence="12">Interacts with mouse Il1b.</text>
</comment>
<protein>
    <recommendedName>
        <fullName evidence="13">Interleukin-1-binding protein</fullName>
    </recommendedName>
</protein>
<evidence type="ECO:0000256" key="6">
    <source>
        <dbReference type="ARBA" id="ARBA00022737"/>
    </source>
</evidence>
<dbReference type="GO" id="GO:0005576">
    <property type="term" value="C:extracellular region"/>
    <property type="evidence" value="ECO:0007669"/>
    <property type="project" value="UniProtKB-SubCell"/>
</dbReference>
<name>A0A223FN14_9POXV</name>
<proteinExistence type="inferred from homology"/>
<keyword evidence="5" id="KW-0732">Signal</keyword>
<accession>A0A223FN14</accession>
<evidence type="ECO:0000256" key="1">
    <source>
        <dbReference type="ARBA" id="ARBA00004613"/>
    </source>
</evidence>
<dbReference type="InterPro" id="IPR013783">
    <property type="entry name" value="Ig-like_fold"/>
</dbReference>
<evidence type="ECO:0000256" key="2">
    <source>
        <dbReference type="ARBA" id="ARBA00009752"/>
    </source>
</evidence>
<comment type="similarity">
    <text evidence="2">Belongs to the interleukin-1 receptor family.</text>
</comment>
<evidence type="ECO:0000256" key="12">
    <source>
        <dbReference type="ARBA" id="ARBA00063252"/>
    </source>
</evidence>
<evidence type="ECO:0000256" key="8">
    <source>
        <dbReference type="ARBA" id="ARBA00023180"/>
    </source>
</evidence>